<dbReference type="GO" id="GO:0016791">
    <property type="term" value="F:phosphatase activity"/>
    <property type="evidence" value="ECO:0007669"/>
    <property type="project" value="TreeGrafter"/>
</dbReference>
<dbReference type="SUPFAM" id="SSF158472">
    <property type="entry name" value="HAMP domain-like"/>
    <property type="match status" value="1"/>
</dbReference>
<reference evidence="4" key="1">
    <citation type="journal article" date="2020" name="mSystems">
        <title>Genome- and Community-Level Interaction Insights into Carbon Utilization and Element Cycling Functions of Hydrothermarchaeota in Hydrothermal Sediment.</title>
        <authorList>
            <person name="Zhou Z."/>
            <person name="Liu Y."/>
            <person name="Xu W."/>
            <person name="Pan J."/>
            <person name="Luo Z.H."/>
            <person name="Li M."/>
        </authorList>
    </citation>
    <scope>NUCLEOTIDE SEQUENCE [LARGE SCALE GENOMIC DNA]</scope>
    <source>
        <strain evidence="4">SpSt-477</strain>
    </source>
</reference>
<evidence type="ECO:0000256" key="1">
    <source>
        <dbReference type="ARBA" id="ARBA00022801"/>
    </source>
</evidence>
<feature type="transmembrane region" description="Helical" evidence="2">
    <location>
        <begin position="12"/>
        <end position="36"/>
    </location>
</feature>
<dbReference type="Pfam" id="PF00672">
    <property type="entry name" value="HAMP"/>
    <property type="match status" value="1"/>
</dbReference>
<feature type="transmembrane region" description="Helical" evidence="2">
    <location>
        <begin position="276"/>
        <end position="297"/>
    </location>
</feature>
<dbReference type="GO" id="GO:0007165">
    <property type="term" value="P:signal transduction"/>
    <property type="evidence" value="ECO:0007669"/>
    <property type="project" value="InterPro"/>
</dbReference>
<dbReference type="Gene3D" id="3.30.450.20">
    <property type="entry name" value="PAS domain"/>
    <property type="match status" value="1"/>
</dbReference>
<dbReference type="PROSITE" id="PS50885">
    <property type="entry name" value="HAMP"/>
    <property type="match status" value="1"/>
</dbReference>
<dbReference type="Gene3D" id="3.60.40.10">
    <property type="entry name" value="PPM-type phosphatase domain"/>
    <property type="match status" value="1"/>
</dbReference>
<dbReference type="Gene3D" id="1.10.8.500">
    <property type="entry name" value="HAMP domain in histidine kinase"/>
    <property type="match status" value="1"/>
</dbReference>
<dbReference type="EMBL" id="DSUH01000026">
    <property type="protein sequence ID" value="HGU31446.1"/>
    <property type="molecule type" value="Genomic_DNA"/>
</dbReference>
<comment type="caution">
    <text evidence="4">The sequence shown here is derived from an EMBL/GenBank/DDBJ whole genome shotgun (WGS) entry which is preliminary data.</text>
</comment>
<proteinExistence type="predicted"/>
<name>A0A7C4MNT3_9BACT</name>
<dbReference type="SUPFAM" id="SSF81606">
    <property type="entry name" value="PP2C-like"/>
    <property type="match status" value="1"/>
</dbReference>
<protein>
    <submittedName>
        <fullName evidence="4">HAMP domain-containing protein</fullName>
    </submittedName>
</protein>
<dbReference type="InterPro" id="IPR003660">
    <property type="entry name" value="HAMP_dom"/>
</dbReference>
<keyword evidence="2" id="KW-0472">Membrane</keyword>
<dbReference type="PANTHER" id="PTHR43156:SF2">
    <property type="entry name" value="STAGE II SPORULATION PROTEIN E"/>
    <property type="match status" value="1"/>
</dbReference>
<dbReference type="PANTHER" id="PTHR43156">
    <property type="entry name" value="STAGE II SPORULATION PROTEIN E-RELATED"/>
    <property type="match status" value="1"/>
</dbReference>
<feature type="domain" description="HAMP" evidence="3">
    <location>
        <begin position="308"/>
        <end position="353"/>
    </location>
</feature>
<gene>
    <name evidence="4" type="ORF">ENS29_01155</name>
</gene>
<sequence length="598" mass="67361">MIRFSPKSLRQRIMLFVLLPTATLLLVFGIVGFLYARDKMLMQWGEAAILKLERAAHNVDMRLAVPRIWFSLFQASFLKPFSRPVQDLILKQMREVEGVLEVTVVLTDQQQPFDLPQLTPHRMGMGFGRRGATASSAVRMSKPKLDPDRGSKTVLISADLFDIADQSVGRIEMTMGFDYLIENVKASGWWQSNRAFLVDRDGQILASTGTDEHQVLAENGSSIESRILDRIQRESFGIEMGKGYPSREIGGFYRLQQADWYLVMIAPGNDILAPILGFRLVYIVSWLAVICLTVLLIRRAMCRTVDTIRDVSHAARELTKGNFIQLEVSTRDEVGELARSFNEMTVQLQERLRMKHSLNLAMEIQQTLLPDRTVHFEGLDIVGRTIYCDETGGDYYDLIEIPGMDHRRIAVAVGDGAEHGIAAALLMTTVRALLRSRVLVGGCMAEIMTDINRWLCMDTGTTGSFMTLFVMTLDVERKTICWVRAGHEPALYYDASRGCFQELGGEGIALGVDETWRYDENCAVGWMPGDILVIGTDGIWETENDAGLRYGKRRLQALIQKFRNESASGILDAIIADIVDFREHRTVDDDITLVILKF</sequence>
<accession>A0A7C4MNT3</accession>
<dbReference type="InterPro" id="IPR052016">
    <property type="entry name" value="Bact_Sigma-Reg"/>
</dbReference>
<dbReference type="CDD" id="cd18774">
    <property type="entry name" value="PDC2_HK_sensor"/>
    <property type="match status" value="1"/>
</dbReference>
<keyword evidence="2" id="KW-1133">Transmembrane helix</keyword>
<organism evidence="4">
    <name type="scientific">Desulfatirhabdium butyrativorans</name>
    <dbReference type="NCBI Taxonomy" id="340467"/>
    <lineage>
        <taxon>Bacteria</taxon>
        <taxon>Pseudomonadati</taxon>
        <taxon>Thermodesulfobacteriota</taxon>
        <taxon>Desulfobacteria</taxon>
        <taxon>Desulfobacterales</taxon>
        <taxon>Desulfatirhabdiaceae</taxon>
        <taxon>Desulfatirhabdium</taxon>
    </lineage>
</organism>
<evidence type="ECO:0000259" key="3">
    <source>
        <dbReference type="PROSITE" id="PS50885"/>
    </source>
</evidence>
<dbReference type="InterPro" id="IPR001932">
    <property type="entry name" value="PPM-type_phosphatase-like_dom"/>
</dbReference>
<evidence type="ECO:0000313" key="4">
    <source>
        <dbReference type="EMBL" id="HGU31446.1"/>
    </source>
</evidence>
<dbReference type="SMART" id="SM00331">
    <property type="entry name" value="PP2C_SIG"/>
    <property type="match status" value="1"/>
</dbReference>
<dbReference type="AlphaFoldDB" id="A0A7C4MNT3"/>
<dbReference type="InterPro" id="IPR036457">
    <property type="entry name" value="PPM-type-like_dom_sf"/>
</dbReference>
<dbReference type="GO" id="GO:0016020">
    <property type="term" value="C:membrane"/>
    <property type="evidence" value="ECO:0007669"/>
    <property type="project" value="InterPro"/>
</dbReference>
<evidence type="ECO:0000256" key="2">
    <source>
        <dbReference type="SAM" id="Phobius"/>
    </source>
</evidence>
<keyword evidence="1" id="KW-0378">Hydrolase</keyword>
<dbReference type="CDD" id="cd06225">
    <property type="entry name" value="HAMP"/>
    <property type="match status" value="1"/>
</dbReference>
<dbReference type="Pfam" id="PF07228">
    <property type="entry name" value="SpoIIE"/>
    <property type="match status" value="1"/>
</dbReference>
<dbReference type="SMART" id="SM00304">
    <property type="entry name" value="HAMP"/>
    <property type="match status" value="1"/>
</dbReference>
<keyword evidence="2" id="KW-0812">Transmembrane</keyword>